<dbReference type="Pfam" id="PF00290">
    <property type="entry name" value="Trp_syntA"/>
    <property type="match status" value="2"/>
</dbReference>
<dbReference type="CDD" id="cd04724">
    <property type="entry name" value="Tryptophan_synthase_alpha"/>
    <property type="match status" value="1"/>
</dbReference>
<keyword evidence="11" id="KW-1185">Reference proteome</keyword>
<dbReference type="NCBIfam" id="TIGR00262">
    <property type="entry name" value="trpA"/>
    <property type="match status" value="1"/>
</dbReference>
<evidence type="ECO:0000313" key="11">
    <source>
        <dbReference type="Proteomes" id="UP000291469"/>
    </source>
</evidence>
<dbReference type="HAMAP" id="MF_00131">
    <property type="entry name" value="Trp_synth_alpha"/>
    <property type="match status" value="1"/>
</dbReference>
<dbReference type="PANTHER" id="PTHR43406:SF1">
    <property type="entry name" value="TRYPTOPHAN SYNTHASE ALPHA CHAIN, CHLOROPLASTIC"/>
    <property type="match status" value="1"/>
</dbReference>
<accession>A0A411YKQ1</accession>
<dbReference type="AlphaFoldDB" id="A0A411YKQ1"/>
<evidence type="ECO:0000313" key="10">
    <source>
        <dbReference type="EMBL" id="QBI21798.1"/>
    </source>
</evidence>
<reference evidence="10 11" key="1">
    <citation type="submission" date="2019-01" db="EMBL/GenBank/DDBJ databases">
        <title>Egibacter rhizosphaerae EGI 80759T.</title>
        <authorList>
            <person name="Chen D.-D."/>
            <person name="Tian Y."/>
            <person name="Jiao J.-Y."/>
            <person name="Zhang X.-T."/>
            <person name="Zhang Y.-G."/>
            <person name="Zhang Y."/>
            <person name="Xiao M."/>
            <person name="Shu W.-S."/>
            <person name="Li W.-J."/>
        </authorList>
    </citation>
    <scope>NUCLEOTIDE SEQUENCE [LARGE SCALE GENOMIC DNA]</scope>
    <source>
        <strain evidence="10 11">EGI 80759</strain>
    </source>
</reference>
<keyword evidence="3 8" id="KW-0028">Amino-acid biosynthesis</keyword>
<comment type="pathway">
    <text evidence="1 8">Amino-acid biosynthesis; L-tryptophan biosynthesis; L-tryptophan from chorismate: step 5/5.</text>
</comment>
<dbReference type="PANTHER" id="PTHR43406">
    <property type="entry name" value="TRYPTOPHAN SYNTHASE, ALPHA CHAIN"/>
    <property type="match status" value="1"/>
</dbReference>
<evidence type="ECO:0000256" key="2">
    <source>
        <dbReference type="ARBA" id="ARBA00011270"/>
    </source>
</evidence>
<dbReference type="InterPro" id="IPR002028">
    <property type="entry name" value="Trp_synthase_suA"/>
</dbReference>
<feature type="active site" description="Proton acceptor" evidence="8">
    <location>
        <position position="53"/>
    </location>
</feature>
<dbReference type="InterPro" id="IPR011060">
    <property type="entry name" value="RibuloseP-bd_barrel"/>
</dbReference>
<protein>
    <recommendedName>
        <fullName evidence="8">Tryptophan synthase alpha chain</fullName>
        <ecNumber evidence="8">4.2.1.20</ecNumber>
    </recommendedName>
</protein>
<keyword evidence="4 8" id="KW-0822">Tryptophan biosynthesis</keyword>
<evidence type="ECO:0000256" key="4">
    <source>
        <dbReference type="ARBA" id="ARBA00022822"/>
    </source>
</evidence>
<feature type="active site" description="Proton acceptor" evidence="8">
    <location>
        <position position="64"/>
    </location>
</feature>
<comment type="similarity">
    <text evidence="8 9">Belongs to the TrpA family.</text>
</comment>
<dbReference type="EC" id="4.2.1.20" evidence="8"/>
<dbReference type="EMBL" id="CP036402">
    <property type="protein sequence ID" value="QBI21798.1"/>
    <property type="molecule type" value="Genomic_DNA"/>
</dbReference>
<dbReference type="GO" id="GO:0004834">
    <property type="term" value="F:tryptophan synthase activity"/>
    <property type="evidence" value="ECO:0007669"/>
    <property type="project" value="UniProtKB-UniRule"/>
</dbReference>
<dbReference type="PROSITE" id="PS00167">
    <property type="entry name" value="TRP_SYNTHASE_ALPHA"/>
    <property type="match status" value="1"/>
</dbReference>
<dbReference type="KEGG" id="erz:ER308_21055"/>
<dbReference type="InterPro" id="IPR018204">
    <property type="entry name" value="Trp_synthase_alpha_AS"/>
</dbReference>
<evidence type="ECO:0000256" key="6">
    <source>
        <dbReference type="ARBA" id="ARBA00023239"/>
    </source>
</evidence>
<dbReference type="Proteomes" id="UP000291469">
    <property type="component" value="Chromosome"/>
</dbReference>
<dbReference type="RefSeq" id="WP_131156789.1">
    <property type="nucleotide sequence ID" value="NZ_CP036402.1"/>
</dbReference>
<dbReference type="InterPro" id="IPR013785">
    <property type="entry name" value="Aldolase_TIM"/>
</dbReference>
<evidence type="ECO:0000256" key="7">
    <source>
        <dbReference type="ARBA" id="ARBA00049047"/>
    </source>
</evidence>
<evidence type="ECO:0000256" key="8">
    <source>
        <dbReference type="HAMAP-Rule" id="MF_00131"/>
    </source>
</evidence>
<dbReference type="UniPathway" id="UPA00035">
    <property type="reaction ID" value="UER00044"/>
</dbReference>
<organism evidence="10 11">
    <name type="scientific">Egibacter rhizosphaerae</name>
    <dbReference type="NCBI Taxonomy" id="1670831"/>
    <lineage>
        <taxon>Bacteria</taxon>
        <taxon>Bacillati</taxon>
        <taxon>Actinomycetota</taxon>
        <taxon>Nitriliruptoria</taxon>
        <taxon>Egibacterales</taxon>
        <taxon>Egibacteraceae</taxon>
        <taxon>Egibacter</taxon>
    </lineage>
</organism>
<evidence type="ECO:0000256" key="9">
    <source>
        <dbReference type="RuleBase" id="RU003662"/>
    </source>
</evidence>
<comment type="subunit">
    <text evidence="2 8">Tetramer of two alpha and two beta chains.</text>
</comment>
<keyword evidence="6 8" id="KW-0456">Lyase</keyword>
<dbReference type="GO" id="GO:0005829">
    <property type="term" value="C:cytosol"/>
    <property type="evidence" value="ECO:0007669"/>
    <property type="project" value="TreeGrafter"/>
</dbReference>
<dbReference type="SUPFAM" id="SSF51366">
    <property type="entry name" value="Ribulose-phoshate binding barrel"/>
    <property type="match status" value="1"/>
</dbReference>
<evidence type="ECO:0000256" key="1">
    <source>
        <dbReference type="ARBA" id="ARBA00004733"/>
    </source>
</evidence>
<sequence>MTDARERVTTTIRAANAEGRAALLIYLPAGYPDLPGSRDRLEAAAEGGADLLEVGFPYSDPVMDGPAIQAANQVALDAGLTPADDLAMCRELNARVDVPTLVMTYYNLLWHYPGTGTHPADGAEDVPPGSAAAATDDETRLGAFARAAAEAGLAGAIVPDLPAGEGGPWARAAAAHHLATVFLVAPATGDGQLAAAGERTTGFVYASSTMGVTGERTSLADTAAPLVDRVRGVTDRPVCVGLGVSTREQAAEVAGFADGVIVGSAAVRAAKDGPHAVRDLVSELAAGCRQGGGAAVTPDPG</sequence>
<evidence type="ECO:0000256" key="3">
    <source>
        <dbReference type="ARBA" id="ARBA00022605"/>
    </source>
</evidence>
<keyword evidence="5 8" id="KW-0057">Aromatic amino acid biosynthesis</keyword>
<gene>
    <name evidence="8 10" type="primary">trpA</name>
    <name evidence="10" type="ORF">ER308_21055</name>
</gene>
<comment type="catalytic activity">
    <reaction evidence="7 8">
        <text>(1S,2R)-1-C-(indol-3-yl)glycerol 3-phosphate + L-serine = D-glyceraldehyde 3-phosphate + L-tryptophan + H2O</text>
        <dbReference type="Rhea" id="RHEA:10532"/>
        <dbReference type="ChEBI" id="CHEBI:15377"/>
        <dbReference type="ChEBI" id="CHEBI:33384"/>
        <dbReference type="ChEBI" id="CHEBI:57912"/>
        <dbReference type="ChEBI" id="CHEBI:58866"/>
        <dbReference type="ChEBI" id="CHEBI:59776"/>
        <dbReference type="EC" id="4.2.1.20"/>
    </reaction>
</comment>
<dbReference type="OrthoDB" id="9804578at2"/>
<comment type="function">
    <text evidence="8">The alpha subunit is responsible for the aldol cleavage of indoleglycerol phosphate to indole and glyceraldehyde 3-phosphate.</text>
</comment>
<evidence type="ECO:0000256" key="5">
    <source>
        <dbReference type="ARBA" id="ARBA00023141"/>
    </source>
</evidence>
<proteinExistence type="inferred from homology"/>
<name>A0A411YKQ1_9ACTN</name>
<dbReference type="Gene3D" id="3.20.20.70">
    <property type="entry name" value="Aldolase class I"/>
    <property type="match status" value="1"/>
</dbReference>